<reference evidence="2" key="1">
    <citation type="submission" date="2013-12" db="EMBL/GenBank/DDBJ databases">
        <title>The complete genome sequence of Methanobacterium sp. BRM9.</title>
        <authorList>
            <consortium name="Pastoral Greenhouse Gas Research Consortium"/>
            <person name="Kelly W.J."/>
            <person name="Leahy S.C."/>
            <person name="Perry R."/>
            <person name="Li D."/>
            <person name="Altermann E."/>
            <person name="Lambie S.C."/>
            <person name="Attwood G.T."/>
        </authorList>
    </citation>
    <scope>NUCLEOTIDE SEQUENCE [LARGE SCALE GENOMIC DNA]</scope>
    <source>
        <strain evidence="2">BRM9</strain>
    </source>
</reference>
<evidence type="ECO:0000313" key="4">
    <source>
        <dbReference type="Proteomes" id="UP000029661"/>
    </source>
</evidence>
<accession>A0A089Z8H8</accession>
<sequence length="165" mass="19206">MIIKQHIDTLYDNRDDKISKWDILFFFIFPLILAVGLIYFNKELKSSADSLLVSLSIFTPLLLSLLVLIYDMGQKAVDKEQKSQFYGNYDSYMVKLREITANISFSILISIIVIVFLVVYSLNLGDNWYWKSFLNGAIYYFVSVFCLTLLMILKRTHKLISDSLK</sequence>
<evidence type="ECO:0000313" key="5">
    <source>
        <dbReference type="Proteomes" id="UP000062768"/>
    </source>
</evidence>
<dbReference type="Proteomes" id="UP000062768">
    <property type="component" value="Chromosome I"/>
</dbReference>
<protein>
    <submittedName>
        <fullName evidence="2">Uncharacterized protein</fullName>
    </submittedName>
</protein>
<keyword evidence="1" id="KW-0472">Membrane</keyword>
<dbReference type="EMBL" id="CP006933">
    <property type="protein sequence ID" value="AIS31116.1"/>
    <property type="molecule type" value="Genomic_DNA"/>
</dbReference>
<feature type="transmembrane region" description="Helical" evidence="1">
    <location>
        <begin position="21"/>
        <end position="40"/>
    </location>
</feature>
<organism evidence="2 4">
    <name type="scientific">Methanobacterium formicicum</name>
    <dbReference type="NCBI Taxonomy" id="2162"/>
    <lineage>
        <taxon>Archaea</taxon>
        <taxon>Methanobacteriati</taxon>
        <taxon>Methanobacteriota</taxon>
        <taxon>Methanomada group</taxon>
        <taxon>Methanobacteria</taxon>
        <taxon>Methanobacteriales</taxon>
        <taxon>Methanobacteriaceae</taxon>
        <taxon>Methanobacterium</taxon>
    </lineage>
</organism>
<name>A0A089Z8H8_METFO</name>
<gene>
    <name evidence="2" type="ORF">BRM9_0289</name>
    <name evidence="3" type="ORF">MB9_2103</name>
</gene>
<dbReference type="KEGG" id="mfc:BRM9_0289"/>
<dbReference type="AlphaFoldDB" id="A0A089Z8H8"/>
<dbReference type="STRING" id="2162.BRM9_0289"/>
<feature type="transmembrane region" description="Helical" evidence="1">
    <location>
        <begin position="99"/>
        <end position="120"/>
    </location>
</feature>
<keyword evidence="1" id="KW-1133">Transmembrane helix</keyword>
<evidence type="ECO:0000256" key="1">
    <source>
        <dbReference type="SAM" id="Phobius"/>
    </source>
</evidence>
<dbReference type="Proteomes" id="UP000029661">
    <property type="component" value="Chromosome"/>
</dbReference>
<dbReference type="EMBL" id="LN734822">
    <property type="protein sequence ID" value="CEL25722.1"/>
    <property type="molecule type" value="Genomic_DNA"/>
</dbReference>
<keyword evidence="1" id="KW-0812">Transmembrane</keyword>
<evidence type="ECO:0000313" key="3">
    <source>
        <dbReference type="EMBL" id="CEL25722.1"/>
    </source>
</evidence>
<proteinExistence type="predicted"/>
<dbReference type="PATRIC" id="fig|2162.10.peg.2175"/>
<reference evidence="3" key="2">
    <citation type="submission" date="2014-09" db="EMBL/GenBank/DDBJ databases">
        <authorList>
            <person name="Bishop-Lilly K.A."/>
            <person name="Broomall S.M."/>
            <person name="Chain P.S."/>
            <person name="Chertkov O."/>
            <person name="Coyne S.R."/>
            <person name="Daligault H.E."/>
            <person name="Davenport K.W."/>
            <person name="Erkkila T."/>
            <person name="Frey K.G."/>
            <person name="Gibbons H.S."/>
            <person name="Gu W."/>
            <person name="Jaissle J."/>
            <person name="Johnson S.L."/>
            <person name="Koroleva G.I."/>
            <person name="Ladner J.T."/>
            <person name="Lo C.-C."/>
            <person name="Minogue T.D."/>
            <person name="Munk C."/>
            <person name="Palacios G.F."/>
            <person name="Redden C.L."/>
            <person name="Rosenzweig C.N."/>
            <person name="Scholz M.B."/>
            <person name="Teshima H."/>
            <person name="Xu Y."/>
        </authorList>
    </citation>
    <scope>NUCLEOTIDE SEQUENCE</scope>
    <source>
        <strain evidence="3">Mb9</strain>
    </source>
</reference>
<feature type="transmembrane region" description="Helical" evidence="1">
    <location>
        <begin position="132"/>
        <end position="153"/>
    </location>
</feature>
<keyword evidence="5" id="KW-1185">Reference proteome</keyword>
<feature type="transmembrane region" description="Helical" evidence="1">
    <location>
        <begin position="52"/>
        <end position="70"/>
    </location>
</feature>
<evidence type="ECO:0000313" key="2">
    <source>
        <dbReference type="EMBL" id="AIS31116.1"/>
    </source>
</evidence>